<proteinExistence type="predicted"/>
<sequence>MSYSTTDSVALSRVRCKFAVFSGLSLVAAAVGLPAWSVAALVLTSLAIPVAVGLAGGGGLLRQLLRPGANPGGGTRSPDRGTRRTRPST</sequence>
<dbReference type="Proteomes" id="UP000478148">
    <property type="component" value="Unassembled WGS sequence"/>
</dbReference>
<dbReference type="EMBL" id="SAIY01000003">
    <property type="protein sequence ID" value="NGM13051.1"/>
    <property type="molecule type" value="Genomic_DNA"/>
</dbReference>
<gene>
    <name evidence="3" type="ORF">ENC19_10465</name>
</gene>
<protein>
    <submittedName>
        <fullName evidence="3">Uncharacterized protein</fullName>
    </submittedName>
</protein>
<dbReference type="RefSeq" id="WP_164446991.1">
    <property type="nucleotide sequence ID" value="NZ_SAIY01000003.1"/>
</dbReference>
<reference evidence="3 4" key="1">
    <citation type="submission" date="2020-02" db="EMBL/GenBank/DDBJ databases">
        <title>Draft Genome Sequence of Verrucosispora sp. Strain CWR15, Isolated from Gulf of Mexico Sponge.</title>
        <authorList>
            <person name="Kennedy S.J."/>
            <person name="Cella E."/>
            <person name="Azarian T."/>
            <person name="Baker B.J."/>
            <person name="Shaw L.N."/>
        </authorList>
    </citation>
    <scope>NUCLEOTIDE SEQUENCE [LARGE SCALE GENOMIC DNA]</scope>
    <source>
        <strain evidence="3 4">CWR15</strain>
    </source>
</reference>
<keyword evidence="4" id="KW-1185">Reference proteome</keyword>
<comment type="caution">
    <text evidence="3">The sequence shown here is derived from an EMBL/GenBank/DDBJ whole genome shotgun (WGS) entry which is preliminary data.</text>
</comment>
<evidence type="ECO:0000256" key="2">
    <source>
        <dbReference type="SAM" id="Phobius"/>
    </source>
</evidence>
<dbReference type="AlphaFoldDB" id="A0A6M1L2Y1"/>
<evidence type="ECO:0000313" key="3">
    <source>
        <dbReference type="EMBL" id="NGM13051.1"/>
    </source>
</evidence>
<feature type="transmembrane region" description="Helical" evidence="2">
    <location>
        <begin position="18"/>
        <end position="36"/>
    </location>
</feature>
<name>A0A6M1L2Y1_9ACTN</name>
<evidence type="ECO:0000313" key="4">
    <source>
        <dbReference type="Proteomes" id="UP000478148"/>
    </source>
</evidence>
<keyword evidence="2" id="KW-0812">Transmembrane</keyword>
<keyword evidence="2" id="KW-0472">Membrane</keyword>
<organism evidence="3 4">
    <name type="scientific">Verrucosispora sioxanthis</name>
    <dbReference type="NCBI Taxonomy" id="2499994"/>
    <lineage>
        <taxon>Bacteria</taxon>
        <taxon>Bacillati</taxon>
        <taxon>Actinomycetota</taxon>
        <taxon>Actinomycetes</taxon>
        <taxon>Micromonosporales</taxon>
        <taxon>Micromonosporaceae</taxon>
        <taxon>Micromonospora</taxon>
    </lineage>
</organism>
<feature type="transmembrane region" description="Helical" evidence="2">
    <location>
        <begin position="42"/>
        <end position="61"/>
    </location>
</feature>
<evidence type="ECO:0000256" key="1">
    <source>
        <dbReference type="SAM" id="MobiDB-lite"/>
    </source>
</evidence>
<accession>A0A6M1L2Y1</accession>
<keyword evidence="2" id="KW-1133">Transmembrane helix</keyword>
<feature type="region of interest" description="Disordered" evidence="1">
    <location>
        <begin position="65"/>
        <end position="89"/>
    </location>
</feature>